<feature type="domain" description="Crinkler effector protein N-terminal" evidence="4">
    <location>
        <begin position="3"/>
        <end position="117"/>
    </location>
</feature>
<reference evidence="5" key="2">
    <citation type="submission" date="2019-06" db="EMBL/GenBank/DDBJ databases">
        <title>Genomics analysis of Aphanomyces spp. identifies a new class of oomycete effector associated with host adaptation.</title>
        <authorList>
            <person name="Gaulin E."/>
        </authorList>
    </citation>
    <scope>NUCLEOTIDE SEQUENCE</scope>
    <source>
        <strain evidence="5">CBS 578.67</strain>
    </source>
</reference>
<reference evidence="6 7" key="1">
    <citation type="submission" date="2019-03" db="EMBL/GenBank/DDBJ databases">
        <authorList>
            <person name="Gaulin E."/>
            <person name="Dumas B."/>
        </authorList>
    </citation>
    <scope>NUCLEOTIDE SEQUENCE [LARGE SCALE GENOMIC DNA]</scope>
    <source>
        <strain evidence="6">CBS 568.67</strain>
    </source>
</reference>
<evidence type="ECO:0000313" key="7">
    <source>
        <dbReference type="Proteomes" id="UP000332933"/>
    </source>
</evidence>
<evidence type="ECO:0000259" key="4">
    <source>
        <dbReference type="Pfam" id="PF20147"/>
    </source>
</evidence>
<evidence type="ECO:0000256" key="1">
    <source>
        <dbReference type="ARBA" id="ARBA00004340"/>
    </source>
</evidence>
<dbReference type="GO" id="GO:0005576">
    <property type="term" value="C:extracellular region"/>
    <property type="evidence" value="ECO:0007669"/>
    <property type="project" value="UniProtKB-SubCell"/>
</dbReference>
<name>A0A485KBR3_9STRA</name>
<dbReference type="EMBL" id="VJMH01000657">
    <property type="protein sequence ID" value="KAF0714986.1"/>
    <property type="molecule type" value="Genomic_DNA"/>
</dbReference>
<evidence type="ECO:0000256" key="3">
    <source>
        <dbReference type="ARBA" id="ARBA00022525"/>
    </source>
</evidence>
<dbReference type="CDD" id="cd17039">
    <property type="entry name" value="Ubl_ubiquitin_like"/>
    <property type="match status" value="1"/>
</dbReference>
<sequence length="432" mass="48513">MPKLFCVVVGDEGSPFPVDVAADETVGDLKKKIKGEIMYDGRADRLELYIALKNGAWLSDEDPDLEGLSQTAEGNAVLPLYIIDERKMKATKKLSKFFSGGNYPAYCNDEKIHVLVVVPEGAVSSTSPTLANDDALLQKMEEAMERQFKKQKKRECIAFSGISSTAKLNKVINGLNVTVVSGKEPDHPKAKQVRAFEWDPSLREDQQIAEYLQYLHGHLNATLQQSGLCLLDATQFPGVLAIQDGRFEFDLNGTADVLVLNDLGEDTGNNVRHLNGLRLVMELKKDLTTDYSMKENQALAELIAANVKAPDQSPVVVLTDLRKQWEFMWLSSDFTIRKCILKKPINAFMFIRQILQSTNFLKMPTPFATSNRFPKKGNINVLFPRGEGTAIGDMIERYQSIKSEIHPLDWSMEREIGKKIVQEMPAYWGMYV</sequence>
<evidence type="ECO:0000313" key="6">
    <source>
        <dbReference type="EMBL" id="VFT80776.1"/>
    </source>
</evidence>
<dbReference type="AlphaFoldDB" id="A0A485KBR3"/>
<keyword evidence="7" id="KW-1185">Reference proteome</keyword>
<gene>
    <name evidence="6" type="primary">Aste57867_3616</name>
    <name evidence="5" type="ORF">As57867_003605</name>
    <name evidence="6" type="ORF">ASTE57867_3616</name>
</gene>
<dbReference type="InterPro" id="IPR045379">
    <property type="entry name" value="Crinkler_N"/>
</dbReference>
<accession>A0A485KBR3</accession>
<keyword evidence="3" id="KW-0964">Secreted</keyword>
<dbReference type="GO" id="GO:0043657">
    <property type="term" value="C:host cell"/>
    <property type="evidence" value="ECO:0007669"/>
    <property type="project" value="UniProtKB-SubCell"/>
</dbReference>
<evidence type="ECO:0000313" key="5">
    <source>
        <dbReference type="EMBL" id="KAF0714986.1"/>
    </source>
</evidence>
<dbReference type="OrthoDB" id="165609at2759"/>
<dbReference type="Pfam" id="PF20147">
    <property type="entry name" value="Crinkler"/>
    <property type="match status" value="1"/>
</dbReference>
<proteinExistence type="predicted"/>
<dbReference type="Proteomes" id="UP000332933">
    <property type="component" value="Unassembled WGS sequence"/>
</dbReference>
<protein>
    <submittedName>
        <fullName evidence="6">Aste57867_3616 protein</fullName>
    </submittedName>
</protein>
<dbReference type="EMBL" id="CAADRA010000657">
    <property type="protein sequence ID" value="VFT80776.1"/>
    <property type="molecule type" value="Genomic_DNA"/>
</dbReference>
<evidence type="ECO:0000256" key="2">
    <source>
        <dbReference type="ARBA" id="ARBA00004613"/>
    </source>
</evidence>
<comment type="subcellular location">
    <subcellularLocation>
        <location evidence="1">Host cell</location>
    </subcellularLocation>
    <subcellularLocation>
        <location evidence="2">Secreted</location>
    </subcellularLocation>
</comment>
<organism evidence="6 7">
    <name type="scientific">Aphanomyces stellatus</name>
    <dbReference type="NCBI Taxonomy" id="120398"/>
    <lineage>
        <taxon>Eukaryota</taxon>
        <taxon>Sar</taxon>
        <taxon>Stramenopiles</taxon>
        <taxon>Oomycota</taxon>
        <taxon>Saprolegniomycetes</taxon>
        <taxon>Saprolegniales</taxon>
        <taxon>Verrucalvaceae</taxon>
        <taxon>Aphanomyces</taxon>
    </lineage>
</organism>